<dbReference type="SUPFAM" id="SSF51735">
    <property type="entry name" value="NAD(P)-binding Rossmann-fold domains"/>
    <property type="match status" value="1"/>
</dbReference>
<dbReference type="AlphaFoldDB" id="A0A6B9ZGR6"/>
<evidence type="ECO:0000256" key="2">
    <source>
        <dbReference type="ARBA" id="ARBA00051801"/>
    </source>
</evidence>
<dbReference type="GO" id="GO:0030267">
    <property type="term" value="F:glyoxylate reductase (NADPH) activity"/>
    <property type="evidence" value="ECO:0007669"/>
    <property type="project" value="UniProtKB-EC"/>
</dbReference>
<dbReference type="GO" id="GO:0051287">
    <property type="term" value="F:NAD binding"/>
    <property type="evidence" value="ECO:0007669"/>
    <property type="project" value="InterPro"/>
</dbReference>
<dbReference type="InterPro" id="IPR036291">
    <property type="entry name" value="NAD(P)-bd_dom_sf"/>
</dbReference>
<evidence type="ECO:0000256" key="6">
    <source>
        <dbReference type="ARBA" id="ARBA00066661"/>
    </source>
</evidence>
<dbReference type="SUPFAM" id="SSF52283">
    <property type="entry name" value="Formate/glycerate dehydrogenase catalytic domain-like"/>
    <property type="match status" value="1"/>
</dbReference>
<evidence type="ECO:0000256" key="8">
    <source>
        <dbReference type="ARBA" id="ARBA00073362"/>
    </source>
</evidence>
<dbReference type="InterPro" id="IPR029752">
    <property type="entry name" value="D-isomer_DH_CS1"/>
</dbReference>
<proteinExistence type="inferred from homology"/>
<dbReference type="Pfam" id="PF02826">
    <property type="entry name" value="2-Hacid_dh_C"/>
    <property type="match status" value="1"/>
</dbReference>
<name>A0A6B9ZGR6_9BACT</name>
<sequence length="327" mass="36003">MRKRVYITRNVPEIALQLLNDNQIDYTVWTENRHQPAEELIPVMKEYDAIIVSGPLQVDRHFLESCRHLRIISMMSVGYDNVDVTAAKDLGIAVGNTPGVLSGATADTAFLLMLAASRKAFHMHKEILRGNWNFWDPTANLGLELNGKTLGIVGLGRIGFEMAQRCAGAYGMKIIYYNRGINEEAERQLGAIRVSFDELLQNSDVVSVHTALTPETKELFNKEVFSKMKPSAIFVNTARGGIHNEGDLIAALQNGTIWGAGLDVTNPEPMTADNPLLNMPNVAVLPHIGSATVDTRNAMAAIAARNVIRTFEGKELEHAVVENVTRV</sequence>
<dbReference type="GO" id="GO:0016618">
    <property type="term" value="F:hydroxypyruvate reductase [NAD(P)H] activity"/>
    <property type="evidence" value="ECO:0007669"/>
    <property type="project" value="UniProtKB-EC"/>
</dbReference>
<feature type="domain" description="D-isomer specific 2-hydroxyacid dehydrogenase catalytic" evidence="10">
    <location>
        <begin position="5"/>
        <end position="320"/>
    </location>
</feature>
<comment type="similarity">
    <text evidence="5">Belongs to the D-isomer specific 2-hydroxyacid dehydrogenase family. GhrB subfamily.</text>
</comment>
<dbReference type="InterPro" id="IPR050223">
    <property type="entry name" value="D-isomer_2-hydroxyacid_DH"/>
</dbReference>
<dbReference type="FunFam" id="3.40.50.720:FF:000026">
    <property type="entry name" value="Glyoxylate/hydroxypyruvate reductase B"/>
    <property type="match status" value="1"/>
</dbReference>
<evidence type="ECO:0000256" key="9">
    <source>
        <dbReference type="RuleBase" id="RU003719"/>
    </source>
</evidence>
<dbReference type="Proteomes" id="UP000476411">
    <property type="component" value="Chromosome"/>
</dbReference>
<keyword evidence="1 9" id="KW-0560">Oxidoreductase</keyword>
<dbReference type="Gene3D" id="3.40.50.720">
    <property type="entry name" value="NAD(P)-binding Rossmann-like Domain"/>
    <property type="match status" value="2"/>
</dbReference>
<evidence type="ECO:0000256" key="7">
    <source>
        <dbReference type="ARBA" id="ARBA00066674"/>
    </source>
</evidence>
<dbReference type="PANTHER" id="PTHR10996">
    <property type="entry name" value="2-HYDROXYACID DEHYDROGENASE-RELATED"/>
    <property type="match status" value="1"/>
</dbReference>
<dbReference type="GO" id="GO:0005829">
    <property type="term" value="C:cytosol"/>
    <property type="evidence" value="ECO:0007669"/>
    <property type="project" value="TreeGrafter"/>
</dbReference>
<evidence type="ECO:0000256" key="3">
    <source>
        <dbReference type="ARBA" id="ARBA00052239"/>
    </source>
</evidence>
<dbReference type="PANTHER" id="PTHR10996:SF257">
    <property type="entry name" value="GLYOXYLATE REDUCTASE 1"/>
    <property type="match status" value="1"/>
</dbReference>
<dbReference type="PROSITE" id="PS00065">
    <property type="entry name" value="D_2_HYDROXYACID_DH_1"/>
    <property type="match status" value="1"/>
</dbReference>
<gene>
    <name evidence="12" type="ORF">GWR21_13260</name>
</gene>
<accession>A0A6B9ZGR6</accession>
<dbReference type="RefSeq" id="WP_162332214.1">
    <property type="nucleotide sequence ID" value="NZ_CP048113.1"/>
</dbReference>
<dbReference type="EC" id="1.1.1.79" evidence="6"/>
<keyword evidence="13" id="KW-1185">Reference proteome</keyword>
<evidence type="ECO:0000256" key="1">
    <source>
        <dbReference type="ARBA" id="ARBA00023002"/>
    </source>
</evidence>
<feature type="domain" description="D-isomer specific 2-hydroxyacid dehydrogenase NAD-binding" evidence="11">
    <location>
        <begin position="111"/>
        <end position="289"/>
    </location>
</feature>
<evidence type="ECO:0000313" key="12">
    <source>
        <dbReference type="EMBL" id="QHS60524.1"/>
    </source>
</evidence>
<evidence type="ECO:0000259" key="10">
    <source>
        <dbReference type="Pfam" id="PF00389"/>
    </source>
</evidence>
<comment type="catalytic activity">
    <reaction evidence="4">
        <text>glycolate + NADP(+) = glyoxylate + NADPH + H(+)</text>
        <dbReference type="Rhea" id="RHEA:10992"/>
        <dbReference type="ChEBI" id="CHEBI:15378"/>
        <dbReference type="ChEBI" id="CHEBI:29805"/>
        <dbReference type="ChEBI" id="CHEBI:36655"/>
        <dbReference type="ChEBI" id="CHEBI:57783"/>
        <dbReference type="ChEBI" id="CHEBI:58349"/>
        <dbReference type="EC" id="1.1.1.79"/>
    </reaction>
</comment>
<comment type="catalytic activity">
    <reaction evidence="3">
        <text>(R)-glycerate + NADP(+) = 3-hydroxypyruvate + NADPH + H(+)</text>
        <dbReference type="Rhea" id="RHEA:18657"/>
        <dbReference type="ChEBI" id="CHEBI:15378"/>
        <dbReference type="ChEBI" id="CHEBI:16659"/>
        <dbReference type="ChEBI" id="CHEBI:17180"/>
        <dbReference type="ChEBI" id="CHEBI:57783"/>
        <dbReference type="ChEBI" id="CHEBI:58349"/>
        <dbReference type="EC" id="1.1.1.81"/>
    </reaction>
</comment>
<dbReference type="InterPro" id="IPR006139">
    <property type="entry name" value="D-isomer_2_OHA_DH_cat_dom"/>
</dbReference>
<dbReference type="EMBL" id="CP048113">
    <property type="protein sequence ID" value="QHS60524.1"/>
    <property type="molecule type" value="Genomic_DNA"/>
</dbReference>
<evidence type="ECO:0000259" key="11">
    <source>
        <dbReference type="Pfam" id="PF02826"/>
    </source>
</evidence>
<evidence type="ECO:0000256" key="4">
    <source>
        <dbReference type="ARBA" id="ARBA00052769"/>
    </source>
</evidence>
<dbReference type="EC" id="1.1.1.81" evidence="7"/>
<organism evidence="12 13">
    <name type="scientific">Chitinophaga agri</name>
    <dbReference type="NCBI Taxonomy" id="2703787"/>
    <lineage>
        <taxon>Bacteria</taxon>
        <taxon>Pseudomonadati</taxon>
        <taxon>Bacteroidota</taxon>
        <taxon>Chitinophagia</taxon>
        <taxon>Chitinophagales</taxon>
        <taxon>Chitinophagaceae</taxon>
        <taxon>Chitinophaga</taxon>
    </lineage>
</organism>
<evidence type="ECO:0000313" key="13">
    <source>
        <dbReference type="Proteomes" id="UP000476411"/>
    </source>
</evidence>
<dbReference type="CDD" id="cd05301">
    <property type="entry name" value="GDH"/>
    <property type="match status" value="1"/>
</dbReference>
<dbReference type="InterPro" id="IPR006140">
    <property type="entry name" value="D-isomer_DH_NAD-bd"/>
</dbReference>
<reference evidence="12 13" key="1">
    <citation type="submission" date="2020-01" db="EMBL/GenBank/DDBJ databases">
        <title>Complete genome sequence of Chitinophaga sp. H33E-04 isolated from quinoa roots.</title>
        <authorList>
            <person name="Weon H.-Y."/>
            <person name="Lee S.A."/>
        </authorList>
    </citation>
    <scope>NUCLEOTIDE SEQUENCE [LARGE SCALE GENOMIC DNA]</scope>
    <source>
        <strain evidence="12 13">H33E-04</strain>
    </source>
</reference>
<comment type="catalytic activity">
    <reaction evidence="2">
        <text>(R)-glycerate + NAD(+) = 3-hydroxypyruvate + NADH + H(+)</text>
        <dbReference type="Rhea" id="RHEA:17905"/>
        <dbReference type="ChEBI" id="CHEBI:15378"/>
        <dbReference type="ChEBI" id="CHEBI:16659"/>
        <dbReference type="ChEBI" id="CHEBI:17180"/>
        <dbReference type="ChEBI" id="CHEBI:57540"/>
        <dbReference type="ChEBI" id="CHEBI:57945"/>
        <dbReference type="EC" id="1.1.1.81"/>
    </reaction>
</comment>
<dbReference type="Pfam" id="PF00389">
    <property type="entry name" value="2-Hacid_dh"/>
    <property type="match status" value="1"/>
</dbReference>
<evidence type="ECO:0000256" key="5">
    <source>
        <dbReference type="ARBA" id="ARBA00061278"/>
    </source>
</evidence>
<dbReference type="KEGG" id="chih:GWR21_13260"/>
<protein>
    <recommendedName>
        <fullName evidence="8">Glyoxylate/hydroxypyruvate reductase B</fullName>
        <ecNumber evidence="6">1.1.1.79</ecNumber>
        <ecNumber evidence="7">1.1.1.81</ecNumber>
    </recommendedName>
</protein>